<proteinExistence type="predicted"/>
<evidence type="ECO:0000313" key="2">
    <source>
        <dbReference type="EMBL" id="RZG43304.1"/>
    </source>
</evidence>
<keyword evidence="3" id="KW-1185">Reference proteome</keyword>
<comment type="caution">
    <text evidence="2">The sequence shown here is derived from an EMBL/GenBank/DDBJ whole genome shotgun (WGS) entry which is preliminary data.</text>
</comment>
<feature type="chain" id="PRO_5020395845" evidence="1">
    <location>
        <begin position="22"/>
        <end position="158"/>
    </location>
</feature>
<feature type="signal peptide" evidence="1">
    <location>
        <begin position="1"/>
        <end position="21"/>
    </location>
</feature>
<gene>
    <name evidence="2" type="ORF">EXU28_17555</name>
</gene>
<keyword evidence="1" id="KW-0732">Signal</keyword>
<name>A0A4Q7AFF3_9GAMM</name>
<organism evidence="2 3">
    <name type="scientific">Acinetobacter wuhouensis</name>
    <dbReference type="NCBI Taxonomy" id="1879050"/>
    <lineage>
        <taxon>Bacteria</taxon>
        <taxon>Pseudomonadati</taxon>
        <taxon>Pseudomonadota</taxon>
        <taxon>Gammaproteobacteria</taxon>
        <taxon>Moraxellales</taxon>
        <taxon>Moraxellaceae</taxon>
        <taxon>Acinetobacter</taxon>
    </lineage>
</organism>
<dbReference type="RefSeq" id="WP_130168934.1">
    <property type="nucleotide sequence ID" value="NZ_SGSQ01000036.1"/>
</dbReference>
<dbReference type="Proteomes" id="UP000293863">
    <property type="component" value="Unassembled WGS sequence"/>
</dbReference>
<protein>
    <submittedName>
        <fullName evidence="2">Uncharacterized protein</fullName>
    </submittedName>
</protein>
<reference evidence="2 3" key="1">
    <citation type="submission" date="2019-02" db="EMBL/GenBank/DDBJ databases">
        <title>The Batch Genome Submission of Acinetobacter spp. strains.</title>
        <authorList>
            <person name="Qin J."/>
            <person name="Hu Y."/>
            <person name="Ye H."/>
            <person name="Wei L."/>
            <person name="Feng Y."/>
            <person name="Zong Z."/>
        </authorList>
    </citation>
    <scope>NUCLEOTIDE SEQUENCE [LARGE SCALE GENOMIC DNA]</scope>
    <source>
        <strain evidence="2 3">WCHAW060049</strain>
    </source>
</reference>
<evidence type="ECO:0000313" key="3">
    <source>
        <dbReference type="Proteomes" id="UP000293863"/>
    </source>
</evidence>
<dbReference type="EMBL" id="SGSQ01000036">
    <property type="protein sequence ID" value="RZG43304.1"/>
    <property type="molecule type" value="Genomic_DNA"/>
</dbReference>
<dbReference type="AlphaFoldDB" id="A0A4Q7AFF3"/>
<accession>A0A4Q7AFF3</accession>
<evidence type="ECO:0000256" key="1">
    <source>
        <dbReference type="SAM" id="SignalP"/>
    </source>
</evidence>
<sequence length="158" mass="18132">MNRVLLSSLLFCGSFTSNVFAEAAPQNQAGINFIKKIYAMKISENYLNVDLVKQNSGNELKQLISRRDALELRYPGEMCNWVRNLLIPGNDFDVKLNQMKFTVLGNGLIRAQGVNFGEKFHIDYQVQCYGQSCKIEDIYDPKSYKTELISIIRKNKCY</sequence>